<organism evidence="2 3">
    <name type="scientific">Odynerus spinipes</name>
    <dbReference type="NCBI Taxonomy" id="1348599"/>
    <lineage>
        <taxon>Eukaryota</taxon>
        <taxon>Metazoa</taxon>
        <taxon>Ecdysozoa</taxon>
        <taxon>Arthropoda</taxon>
        <taxon>Hexapoda</taxon>
        <taxon>Insecta</taxon>
        <taxon>Pterygota</taxon>
        <taxon>Neoptera</taxon>
        <taxon>Endopterygota</taxon>
        <taxon>Hymenoptera</taxon>
        <taxon>Apocrita</taxon>
        <taxon>Aculeata</taxon>
        <taxon>Vespoidea</taxon>
        <taxon>Vespidae</taxon>
        <taxon>Eumeninae</taxon>
        <taxon>Odynerus</taxon>
    </lineage>
</organism>
<feature type="region of interest" description="Disordered" evidence="1">
    <location>
        <begin position="1"/>
        <end position="43"/>
    </location>
</feature>
<dbReference type="Proteomes" id="UP001258017">
    <property type="component" value="Unassembled WGS sequence"/>
</dbReference>
<gene>
    <name evidence="2" type="ORF">KPH14_010073</name>
</gene>
<evidence type="ECO:0000313" key="3">
    <source>
        <dbReference type="Proteomes" id="UP001258017"/>
    </source>
</evidence>
<evidence type="ECO:0000313" key="2">
    <source>
        <dbReference type="EMBL" id="KAK2585400.1"/>
    </source>
</evidence>
<keyword evidence="3" id="KW-1185">Reference proteome</keyword>
<comment type="caution">
    <text evidence="2">The sequence shown here is derived from an EMBL/GenBank/DDBJ whole genome shotgun (WGS) entry which is preliminary data.</text>
</comment>
<dbReference type="EMBL" id="JAIFRP010000021">
    <property type="protein sequence ID" value="KAK2585400.1"/>
    <property type="molecule type" value="Genomic_DNA"/>
</dbReference>
<evidence type="ECO:0000256" key="1">
    <source>
        <dbReference type="SAM" id="MobiDB-lite"/>
    </source>
</evidence>
<feature type="compositionally biased region" description="Basic and acidic residues" evidence="1">
    <location>
        <begin position="1"/>
        <end position="11"/>
    </location>
</feature>
<reference evidence="2" key="1">
    <citation type="submission" date="2021-08" db="EMBL/GenBank/DDBJ databases">
        <authorList>
            <person name="Misof B."/>
            <person name="Oliver O."/>
            <person name="Podsiadlowski L."/>
            <person name="Donath A."/>
            <person name="Peters R."/>
            <person name="Mayer C."/>
            <person name="Rust J."/>
            <person name="Gunkel S."/>
            <person name="Lesny P."/>
            <person name="Martin S."/>
            <person name="Oeyen J.P."/>
            <person name="Petersen M."/>
            <person name="Panagiotis P."/>
            <person name="Wilbrandt J."/>
            <person name="Tanja T."/>
        </authorList>
    </citation>
    <scope>NUCLEOTIDE SEQUENCE</scope>
    <source>
        <strain evidence="2">GBR_01_08_01A</strain>
        <tissue evidence="2">Thorax + abdomen</tissue>
    </source>
</reference>
<sequence length="101" mass="10684">MENGEHIEQYPRHVKTIFTEAPVSKEPGGNGGSEGAGETEAEGGWEVVEGRYAILISAFEPGSMPPPAGIATSKTIGYGSISPASPTPSPSRKIMRHCFLR</sequence>
<accession>A0AAD9RTN1</accession>
<reference evidence="2" key="2">
    <citation type="journal article" date="2023" name="Commun. Biol.">
        <title>Intrasexual cuticular hydrocarbon dimorphism in a wasp sheds light on hydrocarbon biosynthesis genes in Hymenoptera.</title>
        <authorList>
            <person name="Moris V.C."/>
            <person name="Podsiadlowski L."/>
            <person name="Martin S."/>
            <person name="Oeyen J.P."/>
            <person name="Donath A."/>
            <person name="Petersen M."/>
            <person name="Wilbrandt J."/>
            <person name="Misof B."/>
            <person name="Liedtke D."/>
            <person name="Thamm M."/>
            <person name="Scheiner R."/>
            <person name="Schmitt T."/>
            <person name="Niehuis O."/>
        </authorList>
    </citation>
    <scope>NUCLEOTIDE SEQUENCE</scope>
    <source>
        <strain evidence="2">GBR_01_08_01A</strain>
    </source>
</reference>
<dbReference type="AlphaFoldDB" id="A0AAD9RTN1"/>
<protein>
    <submittedName>
        <fullName evidence="2">Uncharacterized protein</fullName>
    </submittedName>
</protein>
<name>A0AAD9RTN1_9HYME</name>
<proteinExistence type="predicted"/>
<feature type="region of interest" description="Disordered" evidence="1">
    <location>
        <begin position="63"/>
        <end position="96"/>
    </location>
</feature>